<dbReference type="RefSeq" id="WP_068458965.1">
    <property type="nucleotide sequence ID" value="NZ_LMTR01000012.1"/>
</dbReference>
<dbReference type="STRING" id="121290.APY04_0154"/>
<feature type="chain" id="PRO_5007178247" evidence="1">
    <location>
        <begin position="18"/>
        <end position="123"/>
    </location>
</feature>
<evidence type="ECO:0000313" key="3">
    <source>
        <dbReference type="Proteomes" id="UP000059074"/>
    </source>
</evidence>
<dbReference type="PATRIC" id="fig|121290.4.peg.1531"/>
<organism evidence="2 3">
    <name type="scientific">Hyphomicrobium sulfonivorans</name>
    <dbReference type="NCBI Taxonomy" id="121290"/>
    <lineage>
        <taxon>Bacteria</taxon>
        <taxon>Pseudomonadati</taxon>
        <taxon>Pseudomonadota</taxon>
        <taxon>Alphaproteobacteria</taxon>
        <taxon>Hyphomicrobiales</taxon>
        <taxon>Hyphomicrobiaceae</taxon>
        <taxon>Hyphomicrobium</taxon>
    </lineage>
</organism>
<reference evidence="2 3" key="1">
    <citation type="submission" date="2015-10" db="EMBL/GenBank/DDBJ databases">
        <title>Transcriptomic analysis of a linuron degrading triple-species bacterial consortium.</title>
        <authorList>
            <person name="Albers P."/>
        </authorList>
    </citation>
    <scope>NUCLEOTIDE SEQUENCE [LARGE SCALE GENOMIC DNA]</scope>
    <source>
        <strain evidence="2 3">WDL6</strain>
    </source>
</reference>
<dbReference type="EMBL" id="LMTR01000012">
    <property type="protein sequence ID" value="KWT72360.1"/>
    <property type="molecule type" value="Genomic_DNA"/>
</dbReference>
<sequence length="123" mass="12820">MRAIFLIPILLSGCASAPPIESLMIDLRPAAISTADEHNAKQAVTASLKDPTSAKFGPVVGAVDASGVKYACGTVNAKNSFGGYTGNEMFAVRWIGPERIEVVSIGNDFIGAHSCGRMASRHA</sequence>
<evidence type="ECO:0000256" key="1">
    <source>
        <dbReference type="SAM" id="SignalP"/>
    </source>
</evidence>
<dbReference type="AlphaFoldDB" id="A0A125NWB2"/>
<proteinExistence type="predicted"/>
<evidence type="ECO:0000313" key="2">
    <source>
        <dbReference type="EMBL" id="KWT72360.1"/>
    </source>
</evidence>
<gene>
    <name evidence="2" type="ORF">APY04_0154</name>
</gene>
<keyword evidence="1" id="KW-0732">Signal</keyword>
<accession>A0A125NWB2</accession>
<protein>
    <submittedName>
        <fullName evidence="2">Uncharacterized protein</fullName>
    </submittedName>
</protein>
<feature type="signal peptide" evidence="1">
    <location>
        <begin position="1"/>
        <end position="17"/>
    </location>
</feature>
<keyword evidence="3" id="KW-1185">Reference proteome</keyword>
<comment type="caution">
    <text evidence="2">The sequence shown here is derived from an EMBL/GenBank/DDBJ whole genome shotgun (WGS) entry which is preliminary data.</text>
</comment>
<name>A0A125NWB2_HYPSL</name>
<dbReference type="OrthoDB" id="9811083at2"/>
<dbReference type="Proteomes" id="UP000059074">
    <property type="component" value="Unassembled WGS sequence"/>
</dbReference>